<protein>
    <submittedName>
        <fullName evidence="1">Uncharacterized protein</fullName>
    </submittedName>
</protein>
<evidence type="ECO:0000313" key="1">
    <source>
        <dbReference type="EMBL" id="CAA9251056.1"/>
    </source>
</evidence>
<reference evidence="1" key="1">
    <citation type="submission" date="2020-02" db="EMBL/GenBank/DDBJ databases">
        <authorList>
            <person name="Meier V. D."/>
        </authorList>
    </citation>
    <scope>NUCLEOTIDE SEQUENCE</scope>
    <source>
        <strain evidence="1">AVDCRST_MAG04</strain>
    </source>
</reference>
<gene>
    <name evidence="1" type="ORF">AVDCRST_MAG04-2116</name>
</gene>
<name>A0A6J4IGC8_9PROT</name>
<accession>A0A6J4IGC8</accession>
<proteinExistence type="predicted"/>
<dbReference type="AlphaFoldDB" id="A0A6J4IGC8"/>
<feature type="non-terminal residue" evidence="1">
    <location>
        <position position="37"/>
    </location>
</feature>
<organism evidence="1">
    <name type="scientific">uncultured Acetobacteraceae bacterium</name>
    <dbReference type="NCBI Taxonomy" id="169975"/>
    <lineage>
        <taxon>Bacteria</taxon>
        <taxon>Pseudomonadati</taxon>
        <taxon>Pseudomonadota</taxon>
        <taxon>Alphaproteobacteria</taxon>
        <taxon>Acetobacterales</taxon>
        <taxon>Acetobacteraceae</taxon>
        <taxon>environmental samples</taxon>
    </lineage>
</organism>
<feature type="non-terminal residue" evidence="1">
    <location>
        <position position="1"/>
    </location>
</feature>
<sequence>CRLPIAARAASGKAAPSRAAPRFQRPLATKSCDRPCC</sequence>
<dbReference type="EMBL" id="CADCTL010000145">
    <property type="protein sequence ID" value="CAA9251056.1"/>
    <property type="molecule type" value="Genomic_DNA"/>
</dbReference>